<protein>
    <submittedName>
        <fullName evidence="2">Uncharacterized protein</fullName>
    </submittedName>
</protein>
<sequence length="203" mass="22091">MPTGHGNDFEDFAAELQESEMDGLDSDFRPSKPKPAKGSFTLPADVAEDTCPSDAASPTRRKGKSKARQRPSVADVATDDDLPMSNRGRLTKDNISAFHAFGDTTRDTAQALADTHQVNLATVMRHAGLGAGKSSRTASDFNTFKKIFASAQLADTGAKPKPQECVTAYWKWIEDFPEESVQTDWLIDHLEALPHVGHMLDSS</sequence>
<gene>
    <name evidence="2" type="ORF">FIBSPDRAFT_942660</name>
</gene>
<evidence type="ECO:0000256" key="1">
    <source>
        <dbReference type="SAM" id="MobiDB-lite"/>
    </source>
</evidence>
<reference evidence="2 3" key="1">
    <citation type="journal article" date="2016" name="Mol. Biol. Evol.">
        <title>Comparative Genomics of Early-Diverging Mushroom-Forming Fungi Provides Insights into the Origins of Lignocellulose Decay Capabilities.</title>
        <authorList>
            <person name="Nagy L.G."/>
            <person name="Riley R."/>
            <person name="Tritt A."/>
            <person name="Adam C."/>
            <person name="Daum C."/>
            <person name="Floudas D."/>
            <person name="Sun H."/>
            <person name="Yadav J.S."/>
            <person name="Pangilinan J."/>
            <person name="Larsson K.H."/>
            <person name="Matsuura K."/>
            <person name="Barry K."/>
            <person name="Labutti K."/>
            <person name="Kuo R."/>
            <person name="Ohm R.A."/>
            <person name="Bhattacharya S.S."/>
            <person name="Shirouzu T."/>
            <person name="Yoshinaga Y."/>
            <person name="Martin F.M."/>
            <person name="Grigoriev I.V."/>
            <person name="Hibbett D.S."/>
        </authorList>
    </citation>
    <scope>NUCLEOTIDE SEQUENCE [LARGE SCALE GENOMIC DNA]</scope>
    <source>
        <strain evidence="2 3">CBS 109695</strain>
    </source>
</reference>
<keyword evidence="3" id="KW-1185">Reference proteome</keyword>
<evidence type="ECO:0000313" key="2">
    <source>
        <dbReference type="EMBL" id="KZP34549.1"/>
    </source>
</evidence>
<feature type="compositionally biased region" description="Basic residues" evidence="1">
    <location>
        <begin position="59"/>
        <end position="69"/>
    </location>
</feature>
<accession>A0A166X9A6</accession>
<feature type="region of interest" description="Disordered" evidence="1">
    <location>
        <begin position="1"/>
        <end position="87"/>
    </location>
</feature>
<dbReference type="EMBL" id="KV417480">
    <property type="protein sequence ID" value="KZP34549.1"/>
    <property type="molecule type" value="Genomic_DNA"/>
</dbReference>
<feature type="compositionally biased region" description="Acidic residues" evidence="1">
    <location>
        <begin position="9"/>
        <end position="25"/>
    </location>
</feature>
<evidence type="ECO:0000313" key="3">
    <source>
        <dbReference type="Proteomes" id="UP000076532"/>
    </source>
</evidence>
<organism evidence="2 3">
    <name type="scientific">Athelia psychrophila</name>
    <dbReference type="NCBI Taxonomy" id="1759441"/>
    <lineage>
        <taxon>Eukaryota</taxon>
        <taxon>Fungi</taxon>
        <taxon>Dikarya</taxon>
        <taxon>Basidiomycota</taxon>
        <taxon>Agaricomycotina</taxon>
        <taxon>Agaricomycetes</taxon>
        <taxon>Agaricomycetidae</taxon>
        <taxon>Atheliales</taxon>
        <taxon>Atheliaceae</taxon>
        <taxon>Athelia</taxon>
    </lineage>
</organism>
<name>A0A166X9A6_9AGAM</name>
<proteinExistence type="predicted"/>
<dbReference type="AlphaFoldDB" id="A0A166X9A6"/>
<dbReference type="Proteomes" id="UP000076532">
    <property type="component" value="Unassembled WGS sequence"/>
</dbReference>